<dbReference type="EMBL" id="FZQP02001637">
    <property type="protein sequence ID" value="VVC93416.1"/>
    <property type="molecule type" value="Genomic_DNA"/>
</dbReference>
<dbReference type="InterPro" id="IPR025714">
    <property type="entry name" value="Methyltranfer_dom"/>
</dbReference>
<dbReference type="AlphaFoldDB" id="A0A5E4Q764"/>
<feature type="non-terminal residue" evidence="3">
    <location>
        <position position="546"/>
    </location>
</feature>
<protein>
    <recommendedName>
        <fullName evidence="5">Methyltransferase domain-containing protein</fullName>
    </recommendedName>
</protein>
<dbReference type="Pfam" id="PF13679">
    <property type="entry name" value="Methyltransf_32"/>
    <property type="match status" value="1"/>
</dbReference>
<evidence type="ECO:0008006" key="5">
    <source>
        <dbReference type="Google" id="ProtNLM"/>
    </source>
</evidence>
<dbReference type="PANTHER" id="PTHR12496:SF9">
    <property type="entry name" value="METHYLTRANSFERASE-LIKE PROTEIN 25-RELATED"/>
    <property type="match status" value="1"/>
</dbReference>
<feature type="domain" description="Essential protein Yae1 N-terminal" evidence="1">
    <location>
        <begin position="26"/>
        <end position="63"/>
    </location>
</feature>
<reference evidence="3 4" key="1">
    <citation type="submission" date="2017-07" db="EMBL/GenBank/DDBJ databases">
        <authorList>
            <person name="Talla V."/>
            <person name="Backstrom N."/>
        </authorList>
    </citation>
    <scope>NUCLEOTIDE SEQUENCE [LARGE SCALE GENOMIC DNA]</scope>
</reference>
<dbReference type="Proteomes" id="UP000324832">
    <property type="component" value="Unassembled WGS sequence"/>
</dbReference>
<feature type="domain" description="Methyltransferase" evidence="2">
    <location>
        <begin position="245"/>
        <end position="380"/>
    </location>
</feature>
<sequence>MALDKDFNDILDDIVMSEDSTQKESYTEGFTAGVEGGNSEGFHLGYHKGARLGKELGYYLGIANIHLERNANSDTKYPDKIIKQLEKLKDLINSFPHTNSEEHDIVSMADNIRVNYKKACALLKISSVNPYETIPTKMDTSMKVRENLDSIMSYLTPLLPIANCHMVEFFTDKHWEHLLPHKLRKQLENMELNKAVNRFWDISCHNDSCEITKWVKQSQCHHVSVNEEYCISPQKLTDIIHKRGAGGGRGHLLVTMSLGHHIPSLTIDCDETTLNNAKKRVKLIQKQWHAIAKRANGGANVWTDGGVDTNLHRFACSYITRDTDLSSVVREQFDCEEVNLLLTGLHTCGDLGPSCLRLFTVSPAVRVLFNVPCCYHLLSEAVDVAMFDDDQTATDDKGFPMSQYLRGLNLGRNARMLGAQSIDRVRHYRQMPDRSLLYRALLQGFASKCQSFQQYFKMADEKLGLNIFNSLPECYLIELERTMDCQWKKIVLLYLMRLCLAQVIEGVILLDRLLYLYECGCKNAYLVKLFDPVLSPRCHSIVAIRN</sequence>
<proteinExistence type="predicted"/>
<evidence type="ECO:0000313" key="3">
    <source>
        <dbReference type="EMBL" id="VVC93416.1"/>
    </source>
</evidence>
<accession>A0A5E4Q764</accession>
<evidence type="ECO:0000259" key="2">
    <source>
        <dbReference type="Pfam" id="PF13679"/>
    </source>
</evidence>
<dbReference type="InterPro" id="IPR019191">
    <property type="entry name" value="Essential_protein_Yae1_N"/>
</dbReference>
<evidence type="ECO:0000259" key="1">
    <source>
        <dbReference type="Pfam" id="PF09811"/>
    </source>
</evidence>
<evidence type="ECO:0000313" key="4">
    <source>
        <dbReference type="Proteomes" id="UP000324832"/>
    </source>
</evidence>
<dbReference type="PANTHER" id="PTHR12496">
    <property type="entry name" value="CGI-41 METHYLTRANSFERASE"/>
    <property type="match status" value="1"/>
</dbReference>
<dbReference type="Pfam" id="PF09811">
    <property type="entry name" value="Yae1_N"/>
    <property type="match status" value="1"/>
</dbReference>
<dbReference type="InterPro" id="IPR052220">
    <property type="entry name" value="METTL25"/>
</dbReference>
<keyword evidence="4" id="KW-1185">Reference proteome</keyword>
<gene>
    <name evidence="3" type="ORF">LSINAPIS_LOCUS5606</name>
</gene>
<name>A0A5E4Q764_9NEOP</name>
<organism evidence="3 4">
    <name type="scientific">Leptidea sinapis</name>
    <dbReference type="NCBI Taxonomy" id="189913"/>
    <lineage>
        <taxon>Eukaryota</taxon>
        <taxon>Metazoa</taxon>
        <taxon>Ecdysozoa</taxon>
        <taxon>Arthropoda</taxon>
        <taxon>Hexapoda</taxon>
        <taxon>Insecta</taxon>
        <taxon>Pterygota</taxon>
        <taxon>Neoptera</taxon>
        <taxon>Endopterygota</taxon>
        <taxon>Lepidoptera</taxon>
        <taxon>Glossata</taxon>
        <taxon>Ditrysia</taxon>
        <taxon>Papilionoidea</taxon>
        <taxon>Pieridae</taxon>
        <taxon>Dismorphiinae</taxon>
        <taxon>Leptidea</taxon>
    </lineage>
</organism>